<dbReference type="Gene3D" id="1.10.443.10">
    <property type="entry name" value="Intergrase catalytic core"/>
    <property type="match status" value="1"/>
</dbReference>
<feature type="region of interest" description="Disordered" evidence="3">
    <location>
        <begin position="19"/>
        <end position="42"/>
    </location>
</feature>
<dbReference type="SUPFAM" id="SSF56349">
    <property type="entry name" value="DNA breaking-rejoining enzymes"/>
    <property type="match status" value="1"/>
</dbReference>
<dbReference type="Pfam" id="PF00589">
    <property type="entry name" value="Phage_integrase"/>
    <property type="match status" value="1"/>
</dbReference>
<dbReference type="AlphaFoldDB" id="A0A382SN70"/>
<evidence type="ECO:0000313" key="5">
    <source>
        <dbReference type="EMBL" id="SVD11400.1"/>
    </source>
</evidence>
<dbReference type="InterPro" id="IPR011010">
    <property type="entry name" value="DNA_brk_join_enz"/>
</dbReference>
<dbReference type="EMBL" id="UINC01130373">
    <property type="protein sequence ID" value="SVD11400.1"/>
    <property type="molecule type" value="Genomic_DNA"/>
</dbReference>
<name>A0A382SN70_9ZZZZ</name>
<dbReference type="GO" id="GO:0015074">
    <property type="term" value="P:DNA integration"/>
    <property type="evidence" value="ECO:0007669"/>
    <property type="project" value="InterPro"/>
</dbReference>
<evidence type="ECO:0000259" key="4">
    <source>
        <dbReference type="PROSITE" id="PS51898"/>
    </source>
</evidence>
<keyword evidence="1" id="KW-0238">DNA-binding</keyword>
<dbReference type="PANTHER" id="PTHR30349">
    <property type="entry name" value="PHAGE INTEGRASE-RELATED"/>
    <property type="match status" value="1"/>
</dbReference>
<protein>
    <recommendedName>
        <fullName evidence="4">Tyr recombinase domain-containing protein</fullName>
    </recommendedName>
</protein>
<dbReference type="InterPro" id="IPR010998">
    <property type="entry name" value="Integrase_recombinase_N"/>
</dbReference>
<feature type="non-terminal residue" evidence="5">
    <location>
        <position position="1"/>
    </location>
</feature>
<feature type="domain" description="Tyr recombinase" evidence="4">
    <location>
        <begin position="170"/>
        <end position="309"/>
    </location>
</feature>
<evidence type="ECO:0000256" key="1">
    <source>
        <dbReference type="ARBA" id="ARBA00023125"/>
    </source>
</evidence>
<evidence type="ECO:0000256" key="2">
    <source>
        <dbReference type="ARBA" id="ARBA00023172"/>
    </source>
</evidence>
<accession>A0A382SN70</accession>
<feature type="non-terminal residue" evidence="5">
    <location>
        <position position="309"/>
    </location>
</feature>
<dbReference type="InterPro" id="IPR002104">
    <property type="entry name" value="Integrase_catalytic"/>
</dbReference>
<organism evidence="5">
    <name type="scientific">marine metagenome</name>
    <dbReference type="NCBI Taxonomy" id="408172"/>
    <lineage>
        <taxon>unclassified sequences</taxon>
        <taxon>metagenomes</taxon>
        <taxon>ecological metagenomes</taxon>
    </lineage>
</organism>
<dbReference type="GO" id="GO:0006310">
    <property type="term" value="P:DNA recombination"/>
    <property type="evidence" value="ECO:0007669"/>
    <property type="project" value="UniProtKB-KW"/>
</dbReference>
<feature type="compositionally biased region" description="Polar residues" evidence="3">
    <location>
        <begin position="27"/>
        <end position="37"/>
    </location>
</feature>
<dbReference type="PANTHER" id="PTHR30349:SF41">
    <property type="entry name" value="INTEGRASE_RECOMBINASE PROTEIN MJ0367-RELATED"/>
    <property type="match status" value="1"/>
</dbReference>
<evidence type="ECO:0000256" key="3">
    <source>
        <dbReference type="SAM" id="MobiDB-lite"/>
    </source>
</evidence>
<dbReference type="PROSITE" id="PS51898">
    <property type="entry name" value="TYR_RECOMBINASE"/>
    <property type="match status" value="1"/>
</dbReference>
<gene>
    <name evidence="5" type="ORF">METZ01_LOCUS364254</name>
</gene>
<keyword evidence="2" id="KW-0233">DNA recombination</keyword>
<sequence length="309" mass="35348">FGDTTADSLFNYYPAGLESDEVDFDQDPNQSQGSLSLKNKPDPNLLETVQKAFRIISEDSYTISQASERFLQEESRRIKKSTLVRKQKRIHEFIKWNGDDLIKKVTKESAGRFLTEYIMPQQLAYSTTKAFVLDLSTFFSLCKDRGMLDGNPFENLTSTIKKSTTDTNENKRENWTQDDLVHLFKSLNVKDNLWALSAIGLYSGMRLEEICSMKTKHVKDGFMSIKGGKTTAALRVVPVHHVITDLVEYLISKSYDGYLLVGLKSGGHDNKRSWNIQKRFGRFRNKIGITETKKFHSLRKNFSTALENS</sequence>
<dbReference type="Gene3D" id="1.10.150.130">
    <property type="match status" value="1"/>
</dbReference>
<proteinExistence type="predicted"/>
<dbReference type="GO" id="GO:0003677">
    <property type="term" value="F:DNA binding"/>
    <property type="evidence" value="ECO:0007669"/>
    <property type="project" value="UniProtKB-KW"/>
</dbReference>
<reference evidence="5" key="1">
    <citation type="submission" date="2018-05" db="EMBL/GenBank/DDBJ databases">
        <authorList>
            <person name="Lanie J.A."/>
            <person name="Ng W.-L."/>
            <person name="Kazmierczak K.M."/>
            <person name="Andrzejewski T.M."/>
            <person name="Davidsen T.M."/>
            <person name="Wayne K.J."/>
            <person name="Tettelin H."/>
            <person name="Glass J.I."/>
            <person name="Rusch D."/>
            <person name="Podicherti R."/>
            <person name="Tsui H.-C.T."/>
            <person name="Winkler M.E."/>
        </authorList>
    </citation>
    <scope>NUCLEOTIDE SEQUENCE</scope>
</reference>
<dbReference type="InterPro" id="IPR013762">
    <property type="entry name" value="Integrase-like_cat_sf"/>
</dbReference>
<dbReference type="InterPro" id="IPR050090">
    <property type="entry name" value="Tyrosine_recombinase_XerCD"/>
</dbReference>